<dbReference type="CDD" id="cd06170">
    <property type="entry name" value="LuxR_C_like"/>
    <property type="match status" value="1"/>
</dbReference>
<dbReference type="InterPro" id="IPR016032">
    <property type="entry name" value="Sig_transdc_resp-reg_C-effctor"/>
</dbReference>
<dbReference type="Pfam" id="PF00196">
    <property type="entry name" value="GerE"/>
    <property type="match status" value="1"/>
</dbReference>
<keyword evidence="1" id="KW-0805">Transcription regulation</keyword>
<sequence length="220" mass="24817">MIKILILTNQELIGEALRLVLSAHKELNVDLKTTNCQVATDKYDIVMLDMNLSETDCAGYKETLKRTDKLIMLQLTGSSCTLYNFSAAGCWGYLLQSRKVSLDELYQEIVKVYHGLIDQNKSLSNKAFNLFSRVVINKPAMSMETTGVESLSESEWQIVQNIKLGLSNKEIATKLSLSEGTIRNYLSNVLAKLNLRDRTQLAIWALQIGDYQQNLMKNNA</sequence>
<keyword evidence="6" id="KW-1185">Reference proteome</keyword>
<evidence type="ECO:0000313" key="6">
    <source>
        <dbReference type="Proteomes" id="UP001139006"/>
    </source>
</evidence>
<organism evidence="5 6">
    <name type="scientific">Ligilactobacillus ubinensis</name>
    <dbReference type="NCBI Taxonomy" id="2876789"/>
    <lineage>
        <taxon>Bacteria</taxon>
        <taxon>Bacillati</taxon>
        <taxon>Bacillota</taxon>
        <taxon>Bacilli</taxon>
        <taxon>Lactobacillales</taxon>
        <taxon>Lactobacillaceae</taxon>
        <taxon>Ligilactobacillus</taxon>
    </lineage>
</organism>
<dbReference type="InterPro" id="IPR000792">
    <property type="entry name" value="Tscrpt_reg_LuxR_C"/>
</dbReference>
<dbReference type="Proteomes" id="UP001139006">
    <property type="component" value="Unassembled WGS sequence"/>
</dbReference>
<accession>A0A9X2JNB7</accession>
<dbReference type="PROSITE" id="PS00622">
    <property type="entry name" value="HTH_LUXR_1"/>
    <property type="match status" value="1"/>
</dbReference>
<protein>
    <submittedName>
        <fullName evidence="5">Response regulator transcription factor</fullName>
    </submittedName>
</protein>
<evidence type="ECO:0000256" key="3">
    <source>
        <dbReference type="ARBA" id="ARBA00023163"/>
    </source>
</evidence>
<dbReference type="PANTHER" id="PTHR43214:SF24">
    <property type="entry name" value="TRANSCRIPTIONAL REGULATORY PROTEIN NARL-RELATED"/>
    <property type="match status" value="1"/>
</dbReference>
<comment type="caution">
    <text evidence="5">The sequence shown here is derived from an EMBL/GenBank/DDBJ whole genome shotgun (WGS) entry which is preliminary data.</text>
</comment>
<dbReference type="InterPro" id="IPR039420">
    <property type="entry name" value="WalR-like"/>
</dbReference>
<name>A0A9X2JNB7_9LACO</name>
<evidence type="ECO:0000256" key="1">
    <source>
        <dbReference type="ARBA" id="ARBA00023015"/>
    </source>
</evidence>
<reference evidence="5 6" key="1">
    <citation type="journal article" date="2023" name="Int. J. Syst. Evol. Microbiol.">
        <title>Ligilactobacillus ubinensis sp. nov., a novel species isolated from the wild ferment of a durian fruit (Durio zibethinus).</title>
        <authorList>
            <person name="Heng Y.C."/>
            <person name="Menon N."/>
            <person name="Chen B."/>
            <person name="Loo B.Z.L."/>
            <person name="Wong G.W.J."/>
            <person name="Lim A.C.H."/>
            <person name="Silvaraju S."/>
            <person name="Kittelmann S."/>
        </authorList>
    </citation>
    <scope>NUCLEOTIDE SEQUENCE [LARGE SCALE GENOMIC DNA]</scope>
    <source>
        <strain evidence="5 6">WILCCON 0076</strain>
    </source>
</reference>
<proteinExistence type="predicted"/>
<dbReference type="GO" id="GO:0006355">
    <property type="term" value="P:regulation of DNA-templated transcription"/>
    <property type="evidence" value="ECO:0007669"/>
    <property type="project" value="InterPro"/>
</dbReference>
<evidence type="ECO:0000313" key="5">
    <source>
        <dbReference type="EMBL" id="MCP0887431.1"/>
    </source>
</evidence>
<evidence type="ECO:0000256" key="2">
    <source>
        <dbReference type="ARBA" id="ARBA00023125"/>
    </source>
</evidence>
<keyword evidence="2" id="KW-0238">DNA-binding</keyword>
<dbReference type="SUPFAM" id="SSF46894">
    <property type="entry name" value="C-terminal effector domain of the bipartite response regulators"/>
    <property type="match status" value="1"/>
</dbReference>
<dbReference type="GO" id="GO:0003677">
    <property type="term" value="F:DNA binding"/>
    <property type="evidence" value="ECO:0007669"/>
    <property type="project" value="UniProtKB-KW"/>
</dbReference>
<dbReference type="PRINTS" id="PR00038">
    <property type="entry name" value="HTHLUXR"/>
</dbReference>
<feature type="domain" description="HTH luxR-type" evidence="4">
    <location>
        <begin position="144"/>
        <end position="209"/>
    </location>
</feature>
<dbReference type="PROSITE" id="PS50043">
    <property type="entry name" value="HTH_LUXR_2"/>
    <property type="match status" value="1"/>
</dbReference>
<dbReference type="Gene3D" id="3.40.50.2300">
    <property type="match status" value="1"/>
</dbReference>
<dbReference type="EMBL" id="JAIULA010000017">
    <property type="protein sequence ID" value="MCP0887431.1"/>
    <property type="molecule type" value="Genomic_DNA"/>
</dbReference>
<gene>
    <name evidence="5" type="ORF">LB941_08790</name>
</gene>
<dbReference type="AlphaFoldDB" id="A0A9X2JNB7"/>
<dbReference type="SUPFAM" id="SSF52172">
    <property type="entry name" value="CheY-like"/>
    <property type="match status" value="1"/>
</dbReference>
<dbReference type="SMART" id="SM00421">
    <property type="entry name" value="HTH_LUXR"/>
    <property type="match status" value="1"/>
</dbReference>
<evidence type="ECO:0000259" key="4">
    <source>
        <dbReference type="PROSITE" id="PS50043"/>
    </source>
</evidence>
<dbReference type="RefSeq" id="WP_253361269.1">
    <property type="nucleotide sequence ID" value="NZ_JAIULA010000017.1"/>
</dbReference>
<dbReference type="PANTHER" id="PTHR43214">
    <property type="entry name" value="TWO-COMPONENT RESPONSE REGULATOR"/>
    <property type="match status" value="1"/>
</dbReference>
<keyword evidence="3" id="KW-0804">Transcription</keyword>
<dbReference type="InterPro" id="IPR011006">
    <property type="entry name" value="CheY-like_superfamily"/>
</dbReference>